<dbReference type="Gene3D" id="1.20.1050.10">
    <property type="match status" value="1"/>
</dbReference>
<comment type="caution">
    <text evidence="3">The sequence shown here is derived from an EMBL/GenBank/DDBJ whole genome shotgun (WGS) entry which is preliminary data.</text>
</comment>
<dbReference type="InterPro" id="IPR036249">
    <property type="entry name" value="Thioredoxin-like_sf"/>
</dbReference>
<proteinExistence type="predicted"/>
<reference evidence="3 4" key="1">
    <citation type="journal article" date="2014" name="Antonie Van Leeuwenhoek">
        <title>Hyphomonas beringensis sp. nov. and Hyphomonas chukchiensis sp. nov., isolated from surface seawater of the Bering Sea and Chukchi Sea.</title>
        <authorList>
            <person name="Li C."/>
            <person name="Lai Q."/>
            <person name="Li G."/>
            <person name="Dong C."/>
            <person name="Wang J."/>
            <person name="Liao Y."/>
            <person name="Shao Z."/>
        </authorList>
    </citation>
    <scope>NUCLEOTIDE SEQUENCE [LARGE SCALE GENOMIC DNA]</scope>
    <source>
        <strain evidence="3 4">MHS-2</strain>
    </source>
</reference>
<protein>
    <submittedName>
        <fullName evidence="3">Glutathione S-transferase</fullName>
    </submittedName>
</protein>
<dbReference type="EMBL" id="ARYK01000014">
    <property type="protein sequence ID" value="KCZ87134.1"/>
    <property type="molecule type" value="Genomic_DNA"/>
</dbReference>
<dbReference type="OrthoDB" id="9794721at2"/>
<dbReference type="Pfam" id="PF00043">
    <property type="entry name" value="GST_C"/>
    <property type="match status" value="1"/>
</dbReference>
<dbReference type="PROSITE" id="PS50404">
    <property type="entry name" value="GST_NTER"/>
    <property type="match status" value="1"/>
</dbReference>
<dbReference type="SUPFAM" id="SSF52833">
    <property type="entry name" value="Thioredoxin-like"/>
    <property type="match status" value="1"/>
</dbReference>
<sequence>MKLYQSPMAPNPDRVVFFLRAKGKLDAVEMEEVSIMKGEHKLDAYRQLSPYSQVPVLVLDDGTAITESRAICTYLEGIFPEPNLMGSDPKEKALIEMWDRRIELMFFIQFAGWFRNAHPAMAPLEVPQSPEAAAKSEKAARSMAKRLDAHLSTHEFVAADRFSIADITLYVGCGFCRVMKWEPQKEHAHLGRWYDAMTARGFAKA</sequence>
<dbReference type="InterPro" id="IPR010987">
    <property type="entry name" value="Glutathione-S-Trfase_C-like"/>
</dbReference>
<evidence type="ECO:0000259" key="2">
    <source>
        <dbReference type="PROSITE" id="PS50405"/>
    </source>
</evidence>
<dbReference type="Pfam" id="PF13417">
    <property type="entry name" value="GST_N_3"/>
    <property type="match status" value="1"/>
</dbReference>
<evidence type="ECO:0000313" key="4">
    <source>
        <dbReference type="Proteomes" id="UP000025171"/>
    </source>
</evidence>
<dbReference type="InterPro" id="IPR040079">
    <property type="entry name" value="Glutathione_S-Trfase"/>
</dbReference>
<dbReference type="InterPro" id="IPR034345">
    <property type="entry name" value="Gtt2-like_N"/>
</dbReference>
<dbReference type="InterPro" id="IPR004045">
    <property type="entry name" value="Glutathione_S-Trfase_N"/>
</dbReference>
<dbReference type="CDD" id="cd03051">
    <property type="entry name" value="GST_N_GTT2_like"/>
    <property type="match status" value="1"/>
</dbReference>
<dbReference type="Proteomes" id="UP000025171">
    <property type="component" value="Unassembled WGS sequence"/>
</dbReference>
<feature type="domain" description="GST C-terminal" evidence="2">
    <location>
        <begin position="88"/>
        <end position="205"/>
    </location>
</feature>
<dbReference type="PATRIC" id="fig|1280950.3.peg.3447"/>
<dbReference type="AlphaFoldDB" id="A0A059F937"/>
<organism evidence="3 4">
    <name type="scientific">Hyphomonas johnsonii MHS-2</name>
    <dbReference type="NCBI Taxonomy" id="1280950"/>
    <lineage>
        <taxon>Bacteria</taxon>
        <taxon>Pseudomonadati</taxon>
        <taxon>Pseudomonadota</taxon>
        <taxon>Alphaproteobacteria</taxon>
        <taxon>Hyphomonadales</taxon>
        <taxon>Hyphomonadaceae</taxon>
        <taxon>Hyphomonas</taxon>
    </lineage>
</organism>
<evidence type="ECO:0000259" key="1">
    <source>
        <dbReference type="PROSITE" id="PS50404"/>
    </source>
</evidence>
<dbReference type="SUPFAM" id="SSF47616">
    <property type="entry name" value="GST C-terminal domain-like"/>
    <property type="match status" value="1"/>
</dbReference>
<accession>A0A059F937</accession>
<dbReference type="RefSeq" id="WP_035619538.1">
    <property type="nucleotide sequence ID" value="NZ_ARYK01000014.1"/>
</dbReference>
<dbReference type="STRING" id="1280950.HJO_17209"/>
<dbReference type="SFLD" id="SFLDG00358">
    <property type="entry name" value="Main_(cytGST)"/>
    <property type="match status" value="1"/>
</dbReference>
<dbReference type="PROSITE" id="PS50405">
    <property type="entry name" value="GST_CTER"/>
    <property type="match status" value="1"/>
</dbReference>
<dbReference type="InterPro" id="IPR036282">
    <property type="entry name" value="Glutathione-S-Trfase_C_sf"/>
</dbReference>
<dbReference type="eggNOG" id="COG0625">
    <property type="taxonomic scope" value="Bacteria"/>
</dbReference>
<keyword evidence="3" id="KW-0808">Transferase</keyword>
<dbReference type="PANTHER" id="PTHR44051:SF8">
    <property type="entry name" value="GLUTATHIONE S-TRANSFERASE GSTA"/>
    <property type="match status" value="1"/>
</dbReference>
<keyword evidence="4" id="KW-1185">Reference proteome</keyword>
<evidence type="ECO:0000313" key="3">
    <source>
        <dbReference type="EMBL" id="KCZ87134.1"/>
    </source>
</evidence>
<gene>
    <name evidence="3" type="ORF">HJO_17209</name>
</gene>
<dbReference type="PANTHER" id="PTHR44051">
    <property type="entry name" value="GLUTATHIONE S-TRANSFERASE-RELATED"/>
    <property type="match status" value="1"/>
</dbReference>
<name>A0A059F937_9PROT</name>
<dbReference type="SFLD" id="SFLDS00019">
    <property type="entry name" value="Glutathione_Transferase_(cytos"/>
    <property type="match status" value="1"/>
</dbReference>
<dbReference type="GO" id="GO:0016740">
    <property type="term" value="F:transferase activity"/>
    <property type="evidence" value="ECO:0007669"/>
    <property type="project" value="UniProtKB-KW"/>
</dbReference>
<dbReference type="InterPro" id="IPR004046">
    <property type="entry name" value="GST_C"/>
</dbReference>
<feature type="domain" description="GST N-terminal" evidence="1">
    <location>
        <begin position="1"/>
        <end position="83"/>
    </location>
</feature>
<dbReference type="Gene3D" id="3.40.30.10">
    <property type="entry name" value="Glutaredoxin"/>
    <property type="match status" value="1"/>
</dbReference>